<dbReference type="InterPro" id="IPR003105">
    <property type="entry name" value="SRA_YDG"/>
</dbReference>
<comment type="caution">
    <text evidence="5">The sequence shown here is derived from an EMBL/GenBank/DDBJ whole genome shotgun (WGS) entry which is preliminary data.</text>
</comment>
<evidence type="ECO:0000256" key="1">
    <source>
        <dbReference type="ARBA" id="ARBA00023242"/>
    </source>
</evidence>
<dbReference type="RefSeq" id="XP_044652295.1">
    <property type="nucleotide sequence ID" value="XM_044796360.1"/>
</dbReference>
<dbReference type="InterPro" id="IPR036987">
    <property type="entry name" value="SRA-YDG_sf"/>
</dbReference>
<evidence type="ECO:0000256" key="2">
    <source>
        <dbReference type="PROSITE-ProRule" id="PRU00358"/>
    </source>
</evidence>
<dbReference type="OrthoDB" id="2270193at2759"/>
<gene>
    <name evidence="5" type="ORF">CKM354_000124200</name>
</gene>
<feature type="region of interest" description="Disordered" evidence="3">
    <location>
        <begin position="118"/>
        <end position="216"/>
    </location>
</feature>
<keyword evidence="6" id="KW-1185">Reference proteome</keyword>
<name>A0A9P3C7N4_9PEZI</name>
<evidence type="ECO:0000256" key="3">
    <source>
        <dbReference type="SAM" id="MobiDB-lite"/>
    </source>
</evidence>
<protein>
    <recommendedName>
        <fullName evidence="4">YDG domain-containing protein</fullName>
    </recommendedName>
</protein>
<sequence>MNQHPNLWIPSATHRLWGHGGIYRGVVKTRDKAFDTDRPDYPHQTEAKQFGDAHLPAAADVFLGTWLPTRVSAKVHGLHGEDSNFADGNSTSGVYAISITEATIASFHIEDQGDTVTLSEKAAKNRKKSKATKKKSTARSSPKTNEKTQETPTKAATEALSKTQLATPSKTTPKPQSSTPQSGDKRNSQTAGLLDEDDESKEKNVAGNRKVSADDLHQMRELSQAFQTSFELGNPIRVLRGGPVREGSFPISFRKGFRYDGLYTIVGRKFDVRSDETNCWIWTLERVPGQKALSEIQDSSPTQSQLDDFIKCVEQWKDCRENGWSMPT</sequence>
<evidence type="ECO:0000313" key="5">
    <source>
        <dbReference type="EMBL" id="GIZ37808.1"/>
    </source>
</evidence>
<dbReference type="Gene3D" id="2.30.280.10">
    <property type="entry name" value="SRA-YDG"/>
    <property type="match status" value="2"/>
</dbReference>
<dbReference type="SUPFAM" id="SSF88697">
    <property type="entry name" value="PUA domain-like"/>
    <property type="match status" value="1"/>
</dbReference>
<reference evidence="5 6" key="1">
    <citation type="submission" date="2021-01" db="EMBL/GenBank/DDBJ databases">
        <title>Cercospora kikuchii MAFF 305040 whole genome shotgun sequence.</title>
        <authorList>
            <person name="Kashiwa T."/>
            <person name="Suzuki T."/>
        </authorList>
    </citation>
    <scope>NUCLEOTIDE SEQUENCE [LARGE SCALE GENOMIC DNA]</scope>
    <source>
        <strain evidence="5 6">MAFF 305040</strain>
    </source>
</reference>
<accession>A0A9P3C7N4</accession>
<dbReference type="PROSITE" id="PS51015">
    <property type="entry name" value="YDG"/>
    <property type="match status" value="1"/>
</dbReference>
<feature type="compositionally biased region" description="Basic residues" evidence="3">
    <location>
        <begin position="124"/>
        <end position="137"/>
    </location>
</feature>
<keyword evidence="1 2" id="KW-0539">Nucleus</keyword>
<evidence type="ECO:0000259" key="4">
    <source>
        <dbReference type="PROSITE" id="PS51015"/>
    </source>
</evidence>
<dbReference type="GeneID" id="68286817"/>
<comment type="subcellular location">
    <subcellularLocation>
        <location evidence="2">Nucleus</location>
    </subcellularLocation>
</comment>
<proteinExistence type="predicted"/>
<feature type="domain" description="YDG" evidence="4">
    <location>
        <begin position="138"/>
        <end position="286"/>
    </location>
</feature>
<dbReference type="GO" id="GO:0005634">
    <property type="term" value="C:nucleus"/>
    <property type="evidence" value="ECO:0007669"/>
    <property type="project" value="UniProtKB-SubCell"/>
</dbReference>
<organism evidence="5 6">
    <name type="scientific">Cercospora kikuchii</name>
    <dbReference type="NCBI Taxonomy" id="84275"/>
    <lineage>
        <taxon>Eukaryota</taxon>
        <taxon>Fungi</taxon>
        <taxon>Dikarya</taxon>
        <taxon>Ascomycota</taxon>
        <taxon>Pezizomycotina</taxon>
        <taxon>Dothideomycetes</taxon>
        <taxon>Dothideomycetidae</taxon>
        <taxon>Mycosphaerellales</taxon>
        <taxon>Mycosphaerellaceae</taxon>
        <taxon>Cercospora</taxon>
    </lineage>
</organism>
<dbReference type="InterPro" id="IPR015947">
    <property type="entry name" value="PUA-like_sf"/>
</dbReference>
<dbReference type="EMBL" id="BOLY01000001">
    <property type="protein sequence ID" value="GIZ37808.1"/>
    <property type="molecule type" value="Genomic_DNA"/>
</dbReference>
<dbReference type="Pfam" id="PF02182">
    <property type="entry name" value="SAD_SRA"/>
    <property type="match status" value="1"/>
</dbReference>
<dbReference type="AlphaFoldDB" id="A0A9P3C7N4"/>
<evidence type="ECO:0000313" key="6">
    <source>
        <dbReference type="Proteomes" id="UP000825890"/>
    </source>
</evidence>
<feature type="compositionally biased region" description="Polar residues" evidence="3">
    <location>
        <begin position="150"/>
        <end position="182"/>
    </location>
</feature>
<dbReference type="Proteomes" id="UP000825890">
    <property type="component" value="Unassembled WGS sequence"/>
</dbReference>